<reference evidence="3" key="1">
    <citation type="submission" date="2022-08" db="EMBL/GenBank/DDBJ databases">
        <authorList>
            <consortium name="DOE Joint Genome Institute"/>
            <person name="Min B."/>
            <person name="Riley R."/>
            <person name="Sierra-Patev S."/>
            <person name="Naranjo-Ortiz M."/>
            <person name="Looney B."/>
            <person name="Konkel Z."/>
            <person name="Slot J.C."/>
            <person name="Sakamoto Y."/>
            <person name="Steenwyk J.L."/>
            <person name="Rokas A."/>
            <person name="Carro J."/>
            <person name="Camarero S."/>
            <person name="Ferreira P."/>
            <person name="Molpeceres G."/>
            <person name="Ruiz-Duenas F.J."/>
            <person name="Serrano A."/>
            <person name="Henrissat B."/>
            <person name="Drula E."/>
            <person name="Hughes K.W."/>
            <person name="Mata J.L."/>
            <person name="Ishikawa N.K."/>
            <person name="Vargas-Isla R."/>
            <person name="Ushijima S."/>
            <person name="Smith C.A."/>
            <person name="Ahrendt S."/>
            <person name="Andreopoulos W."/>
            <person name="He G."/>
            <person name="Labutti K."/>
            <person name="Lipzen A."/>
            <person name="Ng V."/>
            <person name="Sandor L."/>
            <person name="Barry K."/>
            <person name="Martinez A.T."/>
            <person name="Xiao Y."/>
            <person name="Gibbons J.G."/>
            <person name="Terashima K."/>
            <person name="Hibbett D.S."/>
            <person name="Grigoriev I.V."/>
        </authorList>
    </citation>
    <scope>NUCLEOTIDE SEQUENCE</scope>
    <source>
        <strain evidence="3">TFB10827</strain>
    </source>
</reference>
<accession>A0ABQ8Q1S8</accession>
<feature type="compositionally biased region" description="Polar residues" evidence="2">
    <location>
        <begin position="113"/>
        <end position="122"/>
    </location>
</feature>
<feature type="coiled-coil region" evidence="1">
    <location>
        <begin position="52"/>
        <end position="79"/>
    </location>
</feature>
<keyword evidence="4" id="KW-1185">Reference proteome</keyword>
<dbReference type="EMBL" id="MU790977">
    <property type="protein sequence ID" value="KAJ3991666.1"/>
    <property type="molecule type" value="Genomic_DNA"/>
</dbReference>
<keyword evidence="1" id="KW-0175">Coiled coil</keyword>
<protein>
    <submittedName>
        <fullName evidence="3">Uncharacterized protein</fullName>
    </submittedName>
</protein>
<proteinExistence type="predicted"/>
<evidence type="ECO:0000256" key="2">
    <source>
        <dbReference type="SAM" id="MobiDB-lite"/>
    </source>
</evidence>
<feature type="region of interest" description="Disordered" evidence="2">
    <location>
        <begin position="130"/>
        <end position="149"/>
    </location>
</feature>
<evidence type="ECO:0000256" key="1">
    <source>
        <dbReference type="SAM" id="Coils"/>
    </source>
</evidence>
<gene>
    <name evidence="3" type="ORF">F5050DRAFT_1898457</name>
</gene>
<organism evidence="3 4">
    <name type="scientific">Lentinula boryana</name>
    <dbReference type="NCBI Taxonomy" id="40481"/>
    <lineage>
        <taxon>Eukaryota</taxon>
        <taxon>Fungi</taxon>
        <taxon>Dikarya</taxon>
        <taxon>Basidiomycota</taxon>
        <taxon>Agaricomycotina</taxon>
        <taxon>Agaricomycetes</taxon>
        <taxon>Agaricomycetidae</taxon>
        <taxon>Agaricales</taxon>
        <taxon>Marasmiineae</taxon>
        <taxon>Omphalotaceae</taxon>
        <taxon>Lentinula</taxon>
    </lineage>
</organism>
<feature type="compositionally biased region" description="Pro residues" evidence="2">
    <location>
        <begin position="103"/>
        <end position="112"/>
    </location>
</feature>
<feature type="region of interest" description="Disordered" evidence="2">
    <location>
        <begin position="84"/>
        <end position="122"/>
    </location>
</feature>
<evidence type="ECO:0000313" key="4">
    <source>
        <dbReference type="Proteomes" id="UP001163828"/>
    </source>
</evidence>
<comment type="caution">
    <text evidence="3">The sequence shown here is derived from an EMBL/GenBank/DDBJ whole genome shotgun (WGS) entry which is preliminary data.</text>
</comment>
<sequence length="394" mass="43851">MPMSLSVDAAADSASGTDLKWLWFHKGYLEGLKRARTPSTADEQFESLMYDLAETQLQLQETQIKLSDATETLGELQNTFRDVIGVRGPSNDGDARTASPSSPCSPSPPCSPLPQTQARTSRTYAESLQPLAAFHPPPSSSRRRAYLSRPPGSRLINRSYIETARVSIPGFYSEEISEAACSTVGSALTRLFIKARAGDERSTALVKALCREAHGTPPERKTYGQKYILSQWRNPSSLPQGLHLSNNTSHLINPQHNDPPEAWVAYYTQYPKSLPKGVRVNPKTGVPIFGDIVASRLLARLRPTISQLRAEFNIVMINLFTQRGQYRKMIQENVVNIPQAAVNYQPFDCREEGEGLITVLDVARHYSNCGVSIEVVESYVESWAEEYAKKKFEL</sequence>
<evidence type="ECO:0000313" key="3">
    <source>
        <dbReference type="EMBL" id="KAJ3991666.1"/>
    </source>
</evidence>
<dbReference type="Proteomes" id="UP001163828">
    <property type="component" value="Unassembled WGS sequence"/>
</dbReference>
<name>A0ABQ8Q1S8_9AGAR</name>